<dbReference type="PANTHER" id="PTHR43318">
    <property type="entry name" value="UDP-N-ACETYLGLUCOSAMINE 4,6-DEHYDRATASE"/>
    <property type="match status" value="1"/>
</dbReference>
<evidence type="ECO:0000256" key="1">
    <source>
        <dbReference type="ARBA" id="ARBA00007430"/>
    </source>
</evidence>
<organism evidence="3 4">
    <name type="scientific">Clostridium bornimense</name>
    <dbReference type="NCBI Taxonomy" id="1216932"/>
    <lineage>
        <taxon>Bacteria</taxon>
        <taxon>Bacillati</taxon>
        <taxon>Bacillota</taxon>
        <taxon>Clostridia</taxon>
        <taxon>Eubacteriales</taxon>
        <taxon>Clostridiaceae</taxon>
        <taxon>Clostridium</taxon>
    </lineage>
</organism>
<dbReference type="KEGG" id="clt:CM240_1669"/>
<dbReference type="OrthoDB" id="9803111at2"/>
<proteinExistence type="inferred from homology"/>
<dbReference type="eggNOG" id="COG1086">
    <property type="taxonomic scope" value="Bacteria"/>
</dbReference>
<keyword evidence="4" id="KW-1185">Reference proteome</keyword>
<dbReference type="CDD" id="cd05237">
    <property type="entry name" value="UDP_invert_4-6DH_SDR_e"/>
    <property type="match status" value="1"/>
</dbReference>
<dbReference type="EMBL" id="HG917868">
    <property type="protein sequence ID" value="CDM68827.1"/>
    <property type="molecule type" value="Genomic_DNA"/>
</dbReference>
<dbReference type="PATRIC" id="fig|1216932.3.peg.1663"/>
<dbReference type="InterPro" id="IPR036291">
    <property type="entry name" value="NAD(P)-bd_dom_sf"/>
</dbReference>
<name>W6S3C4_9CLOT</name>
<dbReference type="STRING" id="1216932.CM240_1669"/>
<evidence type="ECO:0000259" key="2">
    <source>
        <dbReference type="Pfam" id="PF02719"/>
    </source>
</evidence>
<dbReference type="PANTHER" id="PTHR43318:SF2">
    <property type="entry name" value="UDP-N-ACETYLGLUCOSAMINE 4,6-DEHYDRATASE (INVERTING)"/>
    <property type="match status" value="1"/>
</dbReference>
<dbReference type="Proteomes" id="UP000019426">
    <property type="component" value="Chromosome M2/40_rep1"/>
</dbReference>
<reference evidence="3 4" key="1">
    <citation type="submission" date="2013-11" db="EMBL/GenBank/DDBJ databases">
        <title>Complete genome sequence of Clostridum sp. M2/40.</title>
        <authorList>
            <person name="Wibberg D."/>
            <person name="Puehler A."/>
            <person name="Schlueter A."/>
        </authorList>
    </citation>
    <scope>NUCLEOTIDE SEQUENCE [LARGE SCALE GENOMIC DNA]</scope>
    <source>
        <strain evidence="4">M2/40</strain>
    </source>
</reference>
<dbReference type="SUPFAM" id="SSF51735">
    <property type="entry name" value="NAD(P)-binding Rossmann-fold domains"/>
    <property type="match status" value="1"/>
</dbReference>
<dbReference type="Gene3D" id="3.40.50.720">
    <property type="entry name" value="NAD(P)-binding Rossmann-like Domain"/>
    <property type="match status" value="1"/>
</dbReference>
<feature type="domain" description="Polysaccharide biosynthesis protein CapD-like" evidence="2">
    <location>
        <begin position="9"/>
        <end position="293"/>
    </location>
</feature>
<dbReference type="HOGENOM" id="CLU_013560_4_1_9"/>
<dbReference type="InterPro" id="IPR003869">
    <property type="entry name" value="Polysac_CapD-like"/>
</dbReference>
<comment type="similarity">
    <text evidence="1">Belongs to the polysaccharide synthase family.</text>
</comment>
<evidence type="ECO:0000313" key="4">
    <source>
        <dbReference type="Proteomes" id="UP000019426"/>
    </source>
</evidence>
<accession>W6S3C4</accession>
<dbReference type="AlphaFoldDB" id="W6S3C4"/>
<dbReference type="InterPro" id="IPR051203">
    <property type="entry name" value="Polysaccharide_Synthase-Rel"/>
</dbReference>
<dbReference type="RefSeq" id="WP_044038249.1">
    <property type="nucleotide sequence ID" value="NZ_HG917868.1"/>
</dbReference>
<protein>
    <submittedName>
        <fullName evidence="3">Exopolysaccharide biosynthesis protein</fullName>
    </submittedName>
</protein>
<evidence type="ECO:0000313" key="3">
    <source>
        <dbReference type="EMBL" id="CDM68827.1"/>
    </source>
</evidence>
<gene>
    <name evidence="3" type="ORF">CM240_1669</name>
</gene>
<dbReference type="Pfam" id="PF02719">
    <property type="entry name" value="Polysacc_synt_2"/>
    <property type="match status" value="1"/>
</dbReference>
<sequence>MNYFKDKAILIIGGTGTIGKKLVEELIKCKPKVIRIFSRDEYKQFKMQHSEIVNVYGNFRFLIGDVRDYERVERAMNGIDIVFNLAAMKHVGSCEYNPTEAIKTNVDGMNNVIKAAIKHNIEAVVFTSSDKAINPTNTYGATKMLAEKLVQSANYSKGDVKTKFLAVRFGNVMGSRGSVIPLFKKQIINENRVTVTDPNMSRFMMTSIEAVKLMMNACEIGKGGELFVLKMPVINLGDLVDVVIEETCRKSNKQEEDISREIIGIKPGERLYEELMTEEESHYGRDLGDMYVVFPTTYGKEYFNEIYKEYEKCSIGCYSSNDIEPIKKEEVRKLIKNLL</sequence>